<keyword evidence="2" id="KW-0496">Mitochondrion</keyword>
<keyword evidence="3" id="KW-0143">Chaperone</keyword>
<reference evidence="6" key="1">
    <citation type="submission" date="2017-08" db="EMBL/GenBank/DDBJ databases">
        <authorList>
            <person name="Polle J.E."/>
            <person name="Barry K."/>
            <person name="Cushman J."/>
            <person name="Schmutz J."/>
            <person name="Tran D."/>
            <person name="Hathwaick L.T."/>
            <person name="Yim W.C."/>
            <person name="Jenkins J."/>
            <person name="Mckie-Krisberg Z.M."/>
            <person name="Prochnik S."/>
            <person name="Lindquist E."/>
            <person name="Dockter R.B."/>
            <person name="Adam C."/>
            <person name="Molina H."/>
            <person name="Bunkerborg J."/>
            <person name="Jin E."/>
            <person name="Buchheim M."/>
            <person name="Magnuson J."/>
        </authorList>
    </citation>
    <scope>NUCLEOTIDE SEQUENCE</scope>
    <source>
        <strain evidence="6">CCAP 19/18</strain>
    </source>
</reference>
<evidence type="ECO:0000256" key="3">
    <source>
        <dbReference type="ARBA" id="ARBA00023186"/>
    </source>
</evidence>
<dbReference type="Pfam" id="PF05347">
    <property type="entry name" value="Complex1_LYR"/>
    <property type="match status" value="1"/>
</dbReference>
<dbReference type="PANTHER" id="PTHR13675">
    <property type="entry name" value="LYR MOTIF-CONTAINING PROTEIN 2"/>
    <property type="match status" value="1"/>
</dbReference>
<evidence type="ECO:0000256" key="2">
    <source>
        <dbReference type="ARBA" id="ARBA00023128"/>
    </source>
</evidence>
<name>A0ABQ7G5T7_DUNSA</name>
<dbReference type="PANTHER" id="PTHR13675:SF1">
    <property type="entry name" value="SUCCINATE DEHYDROGENASE ASSEMBLY FACTOR 1, MITOCHONDRIAL"/>
    <property type="match status" value="1"/>
</dbReference>
<comment type="subcellular location">
    <subcellularLocation>
        <location evidence="1">Mitochondrion matrix</location>
    </subcellularLocation>
</comment>
<evidence type="ECO:0000256" key="4">
    <source>
        <dbReference type="ARBA" id="ARBA00025715"/>
    </source>
</evidence>
<dbReference type="InterPro" id="IPR008011">
    <property type="entry name" value="Complex1_LYR_dom"/>
</dbReference>
<dbReference type="InterPro" id="IPR045295">
    <property type="entry name" value="Complex1_LYR_SDHAF1_LYRM8"/>
</dbReference>
<organism evidence="6 7">
    <name type="scientific">Dunaliella salina</name>
    <name type="common">Green alga</name>
    <name type="synonym">Protococcus salinus</name>
    <dbReference type="NCBI Taxonomy" id="3046"/>
    <lineage>
        <taxon>Eukaryota</taxon>
        <taxon>Viridiplantae</taxon>
        <taxon>Chlorophyta</taxon>
        <taxon>core chlorophytes</taxon>
        <taxon>Chlorophyceae</taxon>
        <taxon>CS clade</taxon>
        <taxon>Chlamydomonadales</taxon>
        <taxon>Dunaliellaceae</taxon>
        <taxon>Dunaliella</taxon>
    </lineage>
</organism>
<accession>A0ABQ7G5T7</accession>
<sequence>MAGPARPLSGLQRQVLSLFRRCIRAARLKDSQQQGTSDEVAFGSWRAYVRAQFEQHRGLKPIRDHMLVEYHIRRGQKAFELLSKPEVKGIQQS</sequence>
<keyword evidence="7" id="KW-1185">Reference proteome</keyword>
<comment type="similarity">
    <text evidence="4">Belongs to the complex I LYR family. SDHAF1 subfamily.</text>
</comment>
<dbReference type="EMBL" id="MU070099">
    <property type="protein sequence ID" value="KAF5829929.1"/>
    <property type="molecule type" value="Genomic_DNA"/>
</dbReference>
<evidence type="ECO:0000313" key="6">
    <source>
        <dbReference type="EMBL" id="KAF5829929.1"/>
    </source>
</evidence>
<gene>
    <name evidence="6" type="ORF">DUNSADRAFT_15309</name>
</gene>
<evidence type="ECO:0000313" key="7">
    <source>
        <dbReference type="Proteomes" id="UP000815325"/>
    </source>
</evidence>
<evidence type="ECO:0000256" key="1">
    <source>
        <dbReference type="ARBA" id="ARBA00004305"/>
    </source>
</evidence>
<dbReference type="CDD" id="cd20268">
    <property type="entry name" value="Complex1_LYR_SDHAF1_LYRM8"/>
    <property type="match status" value="1"/>
</dbReference>
<feature type="domain" description="Complex 1 LYR protein" evidence="5">
    <location>
        <begin position="13"/>
        <end position="80"/>
    </location>
</feature>
<dbReference type="Proteomes" id="UP000815325">
    <property type="component" value="Unassembled WGS sequence"/>
</dbReference>
<comment type="caution">
    <text evidence="6">The sequence shown here is derived from an EMBL/GenBank/DDBJ whole genome shotgun (WGS) entry which is preliminary data.</text>
</comment>
<evidence type="ECO:0000259" key="5">
    <source>
        <dbReference type="Pfam" id="PF05347"/>
    </source>
</evidence>
<proteinExistence type="inferred from homology"/>
<protein>
    <recommendedName>
        <fullName evidence="5">Complex 1 LYR protein domain-containing protein</fullName>
    </recommendedName>
</protein>